<dbReference type="STRING" id="81824.A9VBI9"/>
<keyword evidence="2 8" id="KW-0138">CF(0)</keyword>
<dbReference type="PANTHER" id="PTHR12733">
    <property type="entry name" value="MITOCHONDRIAL ATP SYNTHASE B CHAIN"/>
    <property type="match status" value="1"/>
</dbReference>
<sequence>MAALRALQPLRSAAQAGPVSVLASRGLKISTPQQSALLESKTGKTGAAVLGFGLAAYLASKEILILHSETVVVASIAAVTYGLMSKAGKDIASGLDERAQAIQEGLEKGRVARIAAIEKEIAQQEQLKASVSNLQEIYDVNRELASATRELAYRTELHAARDNALANLKDMVAIEQSQRQAEQNEIANWIEAEVLKALEGKEEALMKQSIADLEDLAKAQA</sequence>
<proteinExistence type="inferred from homology"/>
<dbReference type="InParanoid" id="A9VBI9"/>
<keyword evidence="4 8" id="KW-0999">Mitochondrion inner membrane</keyword>
<keyword evidence="6 8" id="KW-0496">Mitochondrion</keyword>
<evidence type="ECO:0000256" key="6">
    <source>
        <dbReference type="ARBA" id="ARBA00023128"/>
    </source>
</evidence>
<dbReference type="OMA" id="HMINWVD"/>
<keyword evidence="5 8" id="KW-0406">Ion transport</keyword>
<dbReference type="SUPFAM" id="SSF161060">
    <property type="entry name" value="ATP synthase B chain-like"/>
    <property type="match status" value="1"/>
</dbReference>
<dbReference type="FunCoup" id="A9VBI9">
    <property type="interactions" value="968"/>
</dbReference>
<name>A9VBI9_MONBE</name>
<keyword evidence="7 8" id="KW-0472">Membrane</keyword>
<dbReference type="Proteomes" id="UP000001357">
    <property type="component" value="Unassembled WGS sequence"/>
</dbReference>
<evidence type="ECO:0000313" key="9">
    <source>
        <dbReference type="EMBL" id="EDQ85106.1"/>
    </source>
</evidence>
<organism evidence="9 10">
    <name type="scientific">Monosiga brevicollis</name>
    <name type="common">Choanoflagellate</name>
    <dbReference type="NCBI Taxonomy" id="81824"/>
    <lineage>
        <taxon>Eukaryota</taxon>
        <taxon>Choanoflagellata</taxon>
        <taxon>Craspedida</taxon>
        <taxon>Salpingoecidae</taxon>
        <taxon>Monosiga</taxon>
    </lineage>
</organism>
<evidence type="ECO:0000256" key="1">
    <source>
        <dbReference type="ARBA" id="ARBA00022448"/>
    </source>
</evidence>
<evidence type="ECO:0000256" key="2">
    <source>
        <dbReference type="ARBA" id="ARBA00022547"/>
    </source>
</evidence>
<comment type="function">
    <text evidence="8">Subunit b, of the mitochondrial membrane ATP synthase complex (F(1)F(0) ATP synthase or Complex V) that produces ATP from ADP in the presence of a proton gradient across the membrane which is generated by electron transport complexes of the respiratory chain. ATP synthase complex consist of a soluble F(1) head domain - the catalytic core - and a membrane F(1) domain - the membrane proton channel. These two domains are linked by a central stalk rotating inside the F(1) region and a stationary peripheral stalk. During catalysis, ATP synthesis in the catalytic domain of F(1) is coupled via a rotary mechanism of the central stalk subunits to proton translocation. In vivo, can only synthesize ATP although its ATP hydrolase activity can be activated artificially in vitro. Part of the complex F(0) domain. Part of the complex F(0) domain and the peripheric stalk, which acts as a stator to hold the catalytic alpha(3)beta(3) subcomplex and subunit a/ATP6 static relative to the rotary elements.</text>
</comment>
<evidence type="ECO:0000256" key="3">
    <source>
        <dbReference type="ARBA" id="ARBA00022781"/>
    </source>
</evidence>
<evidence type="ECO:0000256" key="8">
    <source>
        <dbReference type="RuleBase" id="RU368017"/>
    </source>
</evidence>
<dbReference type="GO" id="GO:0015986">
    <property type="term" value="P:proton motive force-driven ATP synthesis"/>
    <property type="evidence" value="ECO:0000318"/>
    <property type="project" value="GO_Central"/>
</dbReference>
<dbReference type="PANTHER" id="PTHR12733:SF3">
    <property type="entry name" value="ATP SYNTHASE F(0) COMPLEX SUBUNIT B1, MITOCHONDRIAL"/>
    <property type="match status" value="1"/>
</dbReference>
<protein>
    <recommendedName>
        <fullName evidence="8">ATP synthase subunit b</fullName>
    </recommendedName>
</protein>
<evidence type="ECO:0000313" key="10">
    <source>
        <dbReference type="Proteomes" id="UP000001357"/>
    </source>
</evidence>
<evidence type="ECO:0000256" key="7">
    <source>
        <dbReference type="ARBA" id="ARBA00023136"/>
    </source>
</evidence>
<dbReference type="eggNOG" id="KOG3976">
    <property type="taxonomic scope" value="Eukaryota"/>
</dbReference>
<dbReference type="InterPro" id="IPR013837">
    <property type="entry name" value="ATP_synth_F0_suB"/>
</dbReference>
<comment type="similarity">
    <text evidence="8">Belongs to the eukaryotic ATPase B chain family.</text>
</comment>
<keyword evidence="10" id="KW-1185">Reference proteome</keyword>
<dbReference type="InterPro" id="IPR008688">
    <property type="entry name" value="ATP_synth_Bsub_B/MI25"/>
</dbReference>
<dbReference type="KEGG" id="mbr:MONBRDRAFT_38997"/>
<dbReference type="Gene3D" id="1.20.5.2210">
    <property type="match status" value="1"/>
</dbReference>
<evidence type="ECO:0000256" key="4">
    <source>
        <dbReference type="ARBA" id="ARBA00022792"/>
    </source>
</evidence>
<keyword evidence="3 8" id="KW-0375">Hydrogen ion transport</keyword>
<dbReference type="GeneID" id="5895394"/>
<dbReference type="AlphaFoldDB" id="A9VBI9"/>
<comment type="subcellular location">
    <subcellularLocation>
        <location evidence="8">Mitochondrion</location>
    </subcellularLocation>
    <subcellularLocation>
        <location evidence="8">Mitochondrion inner membrane</location>
    </subcellularLocation>
</comment>
<dbReference type="RefSeq" id="XP_001750110.1">
    <property type="nucleotide sequence ID" value="XM_001750058.1"/>
</dbReference>
<dbReference type="GO" id="GO:0045259">
    <property type="term" value="C:proton-transporting ATP synthase complex"/>
    <property type="evidence" value="ECO:0007669"/>
    <property type="project" value="UniProtKB-KW"/>
</dbReference>
<dbReference type="Pfam" id="PF05405">
    <property type="entry name" value="Mt_ATP-synt_B"/>
    <property type="match status" value="1"/>
</dbReference>
<dbReference type="EMBL" id="CH991577">
    <property type="protein sequence ID" value="EDQ85106.1"/>
    <property type="molecule type" value="Genomic_DNA"/>
</dbReference>
<dbReference type="GO" id="GO:0005743">
    <property type="term" value="C:mitochondrial inner membrane"/>
    <property type="evidence" value="ECO:0007669"/>
    <property type="project" value="UniProtKB-SubCell"/>
</dbReference>
<gene>
    <name evidence="9" type="ORF">MONBRDRAFT_38997</name>
</gene>
<accession>A9VBI9</accession>
<dbReference type="GO" id="GO:0015078">
    <property type="term" value="F:proton transmembrane transporter activity"/>
    <property type="evidence" value="ECO:0007669"/>
    <property type="project" value="UniProtKB-UniRule"/>
</dbReference>
<reference evidence="9 10" key="1">
    <citation type="journal article" date="2008" name="Nature">
        <title>The genome of the choanoflagellate Monosiga brevicollis and the origin of metazoans.</title>
        <authorList>
            <consortium name="JGI Sequencing"/>
            <person name="King N."/>
            <person name="Westbrook M.J."/>
            <person name="Young S.L."/>
            <person name="Kuo A."/>
            <person name="Abedin M."/>
            <person name="Chapman J."/>
            <person name="Fairclough S."/>
            <person name="Hellsten U."/>
            <person name="Isogai Y."/>
            <person name="Letunic I."/>
            <person name="Marr M."/>
            <person name="Pincus D."/>
            <person name="Putnam N."/>
            <person name="Rokas A."/>
            <person name="Wright K.J."/>
            <person name="Zuzow R."/>
            <person name="Dirks W."/>
            <person name="Good M."/>
            <person name="Goodstein D."/>
            <person name="Lemons D."/>
            <person name="Li W."/>
            <person name="Lyons J.B."/>
            <person name="Morris A."/>
            <person name="Nichols S."/>
            <person name="Richter D.J."/>
            <person name="Salamov A."/>
            <person name="Bork P."/>
            <person name="Lim W.A."/>
            <person name="Manning G."/>
            <person name="Miller W.T."/>
            <person name="McGinnis W."/>
            <person name="Shapiro H."/>
            <person name="Tjian R."/>
            <person name="Grigoriev I.V."/>
            <person name="Rokhsar D."/>
        </authorList>
    </citation>
    <scope>NUCLEOTIDE SEQUENCE [LARGE SCALE GENOMIC DNA]</scope>
    <source>
        <strain evidence="10">MX1 / ATCC 50154</strain>
    </source>
</reference>
<keyword evidence="1 8" id="KW-0813">Transport</keyword>
<comment type="subunit">
    <text evidence="8">F-type ATPases have 2 components, CF(1) - the catalytic core - and CF(0) - the membrane proton channel. CF(1) and CF(0) have multiple subunits.</text>
</comment>
<evidence type="ECO:0000256" key="5">
    <source>
        <dbReference type="ARBA" id="ARBA00023065"/>
    </source>
</evidence>